<accession>X1RDR2</accession>
<protein>
    <recommendedName>
        <fullName evidence="2">MalT-like TPR region domain-containing protein</fullName>
    </recommendedName>
</protein>
<evidence type="ECO:0000313" key="1">
    <source>
        <dbReference type="EMBL" id="GAI78877.1"/>
    </source>
</evidence>
<sequence length="140" mass="16559">EQEKLEENLKYEAEKLKTVILVTMGQLNESLELCKNLLERTEKSENKSQITEILLIKSDILLDLNYLSRDFDEYLKTIENAKKIIDEEIETDSYDYKKLSGYLFYLKGGFLYYNTEHEEALNFFEQSLEMRESIAKSECV</sequence>
<proteinExistence type="predicted"/>
<dbReference type="InterPro" id="IPR011990">
    <property type="entry name" value="TPR-like_helical_dom_sf"/>
</dbReference>
<name>X1RDR2_9ZZZZ</name>
<dbReference type="SUPFAM" id="SSF48452">
    <property type="entry name" value="TPR-like"/>
    <property type="match status" value="1"/>
</dbReference>
<comment type="caution">
    <text evidence="1">The sequence shown here is derived from an EMBL/GenBank/DDBJ whole genome shotgun (WGS) entry which is preliminary data.</text>
</comment>
<evidence type="ECO:0008006" key="2">
    <source>
        <dbReference type="Google" id="ProtNLM"/>
    </source>
</evidence>
<dbReference type="EMBL" id="BARW01006652">
    <property type="protein sequence ID" value="GAI78877.1"/>
    <property type="molecule type" value="Genomic_DNA"/>
</dbReference>
<gene>
    <name evidence="1" type="ORF">S12H4_13964</name>
</gene>
<dbReference type="Gene3D" id="1.25.40.10">
    <property type="entry name" value="Tetratricopeptide repeat domain"/>
    <property type="match status" value="1"/>
</dbReference>
<reference evidence="1" key="1">
    <citation type="journal article" date="2014" name="Front. Microbiol.">
        <title>High frequency of phylogenetically diverse reductive dehalogenase-homologous genes in deep subseafloor sedimentary metagenomes.</title>
        <authorList>
            <person name="Kawai M."/>
            <person name="Futagami T."/>
            <person name="Toyoda A."/>
            <person name="Takaki Y."/>
            <person name="Nishi S."/>
            <person name="Hori S."/>
            <person name="Arai W."/>
            <person name="Tsubouchi T."/>
            <person name="Morono Y."/>
            <person name="Uchiyama I."/>
            <person name="Ito T."/>
            <person name="Fujiyama A."/>
            <person name="Inagaki F."/>
            <person name="Takami H."/>
        </authorList>
    </citation>
    <scope>NUCLEOTIDE SEQUENCE</scope>
    <source>
        <strain evidence="1">Expedition CK06-06</strain>
    </source>
</reference>
<dbReference type="AlphaFoldDB" id="X1RDR2"/>
<feature type="non-terminal residue" evidence="1">
    <location>
        <position position="1"/>
    </location>
</feature>
<organism evidence="1">
    <name type="scientific">marine sediment metagenome</name>
    <dbReference type="NCBI Taxonomy" id="412755"/>
    <lineage>
        <taxon>unclassified sequences</taxon>
        <taxon>metagenomes</taxon>
        <taxon>ecological metagenomes</taxon>
    </lineage>
</organism>